<dbReference type="GO" id="GO:0005829">
    <property type="term" value="C:cytosol"/>
    <property type="evidence" value="ECO:0007669"/>
    <property type="project" value="TreeGrafter"/>
</dbReference>
<sequence>MNNLVRLDLYSQSHYSRGRNGIVALLWWFIQGTLFRWSLQPMYGWRNWLLRLFGADIGTGVKIRPSARFTYPWKVKVGEHSWIGDHAELYSLDTITIGKHCVVSQNGYLCTGSHKMDDPAFSLVIKPIRIEDGAWIASDVFVYPGVTIGTMAVVAARSTVLHDIPGNEVHAGTPAKYIKMRFDALGASGEGFSKIHLLHK</sequence>
<proteinExistence type="inferred from homology"/>
<dbReference type="NCBIfam" id="NF007797">
    <property type="entry name" value="PRK10502.1"/>
    <property type="match status" value="1"/>
</dbReference>
<evidence type="ECO:0000256" key="2">
    <source>
        <dbReference type="ARBA" id="ARBA00022679"/>
    </source>
</evidence>
<dbReference type="Gene3D" id="2.160.10.10">
    <property type="entry name" value="Hexapeptide repeat proteins"/>
    <property type="match status" value="1"/>
</dbReference>
<keyword evidence="3" id="KW-0677">Repeat</keyword>
<keyword evidence="5" id="KW-1185">Reference proteome</keyword>
<dbReference type="InterPro" id="IPR051159">
    <property type="entry name" value="Hexapeptide_acetyltransf"/>
</dbReference>
<name>A0A7Z2ZRT7_9BACL</name>
<evidence type="ECO:0000256" key="3">
    <source>
        <dbReference type="ARBA" id="ARBA00022737"/>
    </source>
</evidence>
<dbReference type="SUPFAM" id="SSF51161">
    <property type="entry name" value="Trimeric LpxA-like enzymes"/>
    <property type="match status" value="1"/>
</dbReference>
<dbReference type="EMBL" id="CP051680">
    <property type="protein sequence ID" value="QJD88432.1"/>
    <property type="molecule type" value="Genomic_DNA"/>
</dbReference>
<dbReference type="PANTHER" id="PTHR23416">
    <property type="entry name" value="SIALIC ACID SYNTHASE-RELATED"/>
    <property type="match status" value="1"/>
</dbReference>
<gene>
    <name evidence="4" type="primary">wcaF</name>
    <name evidence="4" type="ORF">HH215_31095</name>
</gene>
<keyword evidence="2 4" id="KW-0808">Transferase</keyword>
<dbReference type="InterPro" id="IPR018357">
    <property type="entry name" value="Hexapep_transf_CS"/>
</dbReference>
<dbReference type="KEGG" id="cheb:HH215_31095"/>
<evidence type="ECO:0000313" key="4">
    <source>
        <dbReference type="EMBL" id="QJD88432.1"/>
    </source>
</evidence>
<dbReference type="GO" id="GO:0008374">
    <property type="term" value="F:O-acyltransferase activity"/>
    <property type="evidence" value="ECO:0007669"/>
    <property type="project" value="TreeGrafter"/>
</dbReference>
<dbReference type="PROSITE" id="PS00101">
    <property type="entry name" value="HEXAPEP_TRANSFERASES"/>
    <property type="match status" value="1"/>
</dbReference>
<evidence type="ECO:0000256" key="1">
    <source>
        <dbReference type="ARBA" id="ARBA00007274"/>
    </source>
</evidence>
<organism evidence="4 5">
    <name type="scientific">Cohnella herbarum</name>
    <dbReference type="NCBI Taxonomy" id="2728023"/>
    <lineage>
        <taxon>Bacteria</taxon>
        <taxon>Bacillati</taxon>
        <taxon>Bacillota</taxon>
        <taxon>Bacilli</taxon>
        <taxon>Bacillales</taxon>
        <taxon>Paenibacillaceae</taxon>
        <taxon>Cohnella</taxon>
    </lineage>
</organism>
<protein>
    <submittedName>
        <fullName evidence="4">Colanic acid biosynthesis acetyltransferase WcaF</fullName>
    </submittedName>
</protein>
<comment type="similarity">
    <text evidence="1">Belongs to the transferase hexapeptide repeat family.</text>
</comment>
<reference evidence="4 5" key="1">
    <citation type="submission" date="2020-04" db="EMBL/GenBank/DDBJ databases">
        <title>Genome sequencing of novel species.</title>
        <authorList>
            <person name="Heo J."/>
            <person name="Kim S.-J."/>
            <person name="Kim J.-S."/>
            <person name="Hong S.-B."/>
            <person name="Kwon S.-W."/>
        </authorList>
    </citation>
    <scope>NUCLEOTIDE SEQUENCE [LARGE SCALE GENOMIC DNA]</scope>
    <source>
        <strain evidence="4 5">MFER-1</strain>
    </source>
</reference>
<dbReference type="PANTHER" id="PTHR23416:SF23">
    <property type="entry name" value="ACETYLTRANSFERASE C18B11.09C-RELATED"/>
    <property type="match status" value="1"/>
</dbReference>
<dbReference type="AlphaFoldDB" id="A0A7Z2ZRT7"/>
<dbReference type="InterPro" id="IPR011004">
    <property type="entry name" value="Trimer_LpxA-like_sf"/>
</dbReference>
<accession>A0A7Z2ZRT7</accession>
<dbReference type="CDD" id="cd05825">
    <property type="entry name" value="LbH_wcaF_like"/>
    <property type="match status" value="1"/>
</dbReference>
<evidence type="ECO:0000313" key="5">
    <source>
        <dbReference type="Proteomes" id="UP000502248"/>
    </source>
</evidence>
<dbReference type="Proteomes" id="UP000502248">
    <property type="component" value="Chromosome"/>
</dbReference>